<accession>A0AAV9RKF2</accession>
<feature type="region of interest" description="Disordered" evidence="1">
    <location>
        <begin position="1"/>
        <end position="54"/>
    </location>
</feature>
<sequence length="73" mass="7827">MRHLADEPCPPSAMPHLVPSRNFGLSPAPVKDLPSKSSPQHFPGPHPSPPGGRLRLSIIITEFPSSLILSPCK</sequence>
<proteinExistence type="predicted"/>
<name>A0AAV9RKF2_9TELE</name>
<evidence type="ECO:0000256" key="1">
    <source>
        <dbReference type="SAM" id="MobiDB-lite"/>
    </source>
</evidence>
<reference evidence="2 3" key="1">
    <citation type="submission" date="2021-06" db="EMBL/GenBank/DDBJ databases">
        <authorList>
            <person name="Palmer J.M."/>
        </authorList>
    </citation>
    <scope>NUCLEOTIDE SEQUENCE [LARGE SCALE GENOMIC DNA]</scope>
    <source>
        <strain evidence="2 3">MEX-2019</strain>
        <tissue evidence="2">Muscle</tissue>
    </source>
</reference>
<dbReference type="AlphaFoldDB" id="A0AAV9RKF2"/>
<comment type="caution">
    <text evidence="2">The sequence shown here is derived from an EMBL/GenBank/DDBJ whole genome shotgun (WGS) entry which is preliminary data.</text>
</comment>
<evidence type="ECO:0000313" key="2">
    <source>
        <dbReference type="EMBL" id="KAK5609492.1"/>
    </source>
</evidence>
<dbReference type="Proteomes" id="UP001311232">
    <property type="component" value="Unassembled WGS sequence"/>
</dbReference>
<keyword evidence="3" id="KW-1185">Reference proteome</keyword>
<organism evidence="2 3">
    <name type="scientific">Crenichthys baileyi</name>
    <name type="common">White River springfish</name>
    <dbReference type="NCBI Taxonomy" id="28760"/>
    <lineage>
        <taxon>Eukaryota</taxon>
        <taxon>Metazoa</taxon>
        <taxon>Chordata</taxon>
        <taxon>Craniata</taxon>
        <taxon>Vertebrata</taxon>
        <taxon>Euteleostomi</taxon>
        <taxon>Actinopterygii</taxon>
        <taxon>Neopterygii</taxon>
        <taxon>Teleostei</taxon>
        <taxon>Neoteleostei</taxon>
        <taxon>Acanthomorphata</taxon>
        <taxon>Ovalentaria</taxon>
        <taxon>Atherinomorphae</taxon>
        <taxon>Cyprinodontiformes</taxon>
        <taxon>Goodeidae</taxon>
        <taxon>Crenichthys</taxon>
    </lineage>
</organism>
<evidence type="ECO:0000313" key="3">
    <source>
        <dbReference type="Proteomes" id="UP001311232"/>
    </source>
</evidence>
<protein>
    <submittedName>
        <fullName evidence="2">Uncharacterized protein</fullName>
    </submittedName>
</protein>
<gene>
    <name evidence="2" type="ORF">CRENBAI_008002</name>
</gene>
<dbReference type="EMBL" id="JAHHUM010001746">
    <property type="protein sequence ID" value="KAK5609492.1"/>
    <property type="molecule type" value="Genomic_DNA"/>
</dbReference>